<dbReference type="RefSeq" id="WP_401379496.1">
    <property type="nucleotide sequence ID" value="NZ_JBIUWZ010000001.1"/>
</dbReference>
<proteinExistence type="predicted"/>
<protein>
    <recommendedName>
        <fullName evidence="3">CBM-cenC domain-containing protein</fullName>
    </recommendedName>
</protein>
<reference evidence="1 2" key="1">
    <citation type="submission" date="2024-10" db="EMBL/GenBank/DDBJ databases">
        <title>The Natural Products Discovery Center: Release of the First 8490 Sequenced Strains for Exploring Actinobacteria Biosynthetic Diversity.</title>
        <authorList>
            <person name="Kalkreuter E."/>
            <person name="Kautsar S.A."/>
            <person name="Yang D."/>
            <person name="Bader C.D."/>
            <person name="Teijaro C.N."/>
            <person name="Fluegel L."/>
            <person name="Davis C.M."/>
            <person name="Simpson J.R."/>
            <person name="Lauterbach L."/>
            <person name="Steele A.D."/>
            <person name="Gui C."/>
            <person name="Meng S."/>
            <person name="Li G."/>
            <person name="Viehrig K."/>
            <person name="Ye F."/>
            <person name="Su P."/>
            <person name="Kiefer A.F."/>
            <person name="Nichols A."/>
            <person name="Cepeda A.J."/>
            <person name="Yan W."/>
            <person name="Fan B."/>
            <person name="Jiang Y."/>
            <person name="Adhikari A."/>
            <person name="Zheng C.-J."/>
            <person name="Schuster L."/>
            <person name="Cowan T.M."/>
            <person name="Smanski M.J."/>
            <person name="Chevrette M.G."/>
            <person name="De Carvalho L.P.S."/>
            <person name="Shen B."/>
        </authorList>
    </citation>
    <scope>NUCLEOTIDE SEQUENCE [LARGE SCALE GENOMIC DNA]</scope>
    <source>
        <strain evidence="1 2">NPDC087581</strain>
    </source>
</reference>
<dbReference type="EMBL" id="JBIUWZ010000001">
    <property type="protein sequence ID" value="MFJ2676615.1"/>
    <property type="molecule type" value="Genomic_DNA"/>
</dbReference>
<evidence type="ECO:0000313" key="1">
    <source>
        <dbReference type="EMBL" id="MFJ2676615.1"/>
    </source>
</evidence>
<name>A0ABW8DVF6_9PSED</name>
<keyword evidence="2" id="KW-1185">Reference proteome</keyword>
<accession>A0ABW8DVF6</accession>
<organism evidence="1 2">
    <name type="scientific">Pseudomonas sivasensis</name>
    <dbReference type="NCBI Taxonomy" id="1880678"/>
    <lineage>
        <taxon>Bacteria</taxon>
        <taxon>Pseudomonadati</taxon>
        <taxon>Pseudomonadota</taxon>
        <taxon>Gammaproteobacteria</taxon>
        <taxon>Pseudomonadales</taxon>
        <taxon>Pseudomonadaceae</taxon>
        <taxon>Pseudomonas</taxon>
    </lineage>
</organism>
<comment type="caution">
    <text evidence="1">The sequence shown here is derived from an EMBL/GenBank/DDBJ whole genome shotgun (WGS) entry which is preliminary data.</text>
</comment>
<evidence type="ECO:0000313" key="2">
    <source>
        <dbReference type="Proteomes" id="UP001617213"/>
    </source>
</evidence>
<evidence type="ECO:0008006" key="3">
    <source>
        <dbReference type="Google" id="ProtNLM"/>
    </source>
</evidence>
<sequence>MCSLTKYALDITLTVDYATISAAGNSRDTRVGYQVRDAGGNQPDEWARWSATTLIDVHLNQIRPEAPWLAFPGTGNDTEIDLAELGSLDAQIQAWITSAEVAAYSILTLIWAGVDREGNSIPYTETRSLNSAGLYTFNVPNALVAAIADGSVSVHIVFQQGTIEQPSKKLYLDVVGEIVRWPAPQIKEDLGGHIEPDFAATVYFPLQPIWPANGYLEVIFRVSSPDITIEHRVGREVDDIPANPDGDMEFIVYPDELSRFDGHLVEVFYAHTRPGSRPQESLRLQVVVGQLQRTMPAPIIDKAISGQLNPDDIGAYAKVFAPFAETKRDDWIRMHWVGPKARIEVPVQVPVDGATTEHYIESYYVTSNLNETVTVFYTLKRGDEVPRYSQTTEVLVSQGVGELPSPTLLEAQVTGPGTATLEPLKVQNGTKLVVTYLGMRGTDSIQVTMIGAGNGGSPTIPAKPGNEALQKVEFDITKAAIHANIRNQDTTVTFQYGVTRAGATVHSDILTVTVKAIPLAELVKTVLQINQANADTQVLDLSAFTGDARGTVGIWPFITASYPVWLRLLGKTASNVDHDRLVYNGAGASAVNSTWIANGKIEPNLPRSYLQGLGHGTVLKMEFKAAVSSSKAEAEALTFPIMEYRVNTLPAEFPVPKLTQATGTGAVLTLAPLNAQSGGTVSVEYTPMYTTDSIKVTMVGTAGAGSPVIAAKPGLTSGVVTFAIPATAIAANIGNINKMFTLKYEVTRAGVVRSSQVVTVTVTPIPQAELAKTVIQMIEANQTTKVLDLSSGTANRTLRVGNWPFIATSSPVWIEFRGFKNGGEAHNRTHWNGGASNVNSTWFSQGWWQSGITYASYLKELGHNTKLTLHFKAALGTGLTEADAIVFPVVEYNVNTLPAQFPVPKLTQATGTGASVSLAPLNVLNGGTVEVRYAPMYTTDSIKVMMVGTAGAGSPVIAAKSGLTSGVVTFAIPAAAIAANIGNTNKTFTLKYDVTRAGVVRSSQVVTVTVTPIPDANLPRPLINGVAHNGTLDIAAMTANASLAITPWPLQVAGKKVWLTFHCGGANPNPYNVWTGYAHPSASGIDHFVLLSWLKSCPNGNQIWVDFKVAYDPNAVEAGAVSFPRTVYTVKSVNVVDSTDFNNGSMNNWINYSSSGSIVGSGSGRYWQGNGSGQFPCGIVKFFNYGYLAAGYPYRITIDFAVSSNLGCFVLVETEGVAGAQRTTLVGSSSWSTHSFDFVPRENSSNRRLIITIINFNAGGSTLFVLDNIKIIKL</sequence>
<gene>
    <name evidence="1" type="ORF">ACIOWJ_00725</name>
</gene>
<dbReference type="Proteomes" id="UP001617213">
    <property type="component" value="Unassembled WGS sequence"/>
</dbReference>